<dbReference type="InterPro" id="IPR001030">
    <property type="entry name" value="Acoase/IPM_deHydtase_lsu_aba"/>
</dbReference>
<dbReference type="AlphaFoldDB" id="A0A934K9S2"/>
<dbReference type="GO" id="GO:0046872">
    <property type="term" value="F:metal ion binding"/>
    <property type="evidence" value="ECO:0007669"/>
    <property type="project" value="UniProtKB-KW"/>
</dbReference>
<feature type="domain" description="Aconitase A/isopropylmalate dehydratase small subunit swivel" evidence="9">
    <location>
        <begin position="779"/>
        <end position="905"/>
    </location>
</feature>
<keyword evidence="6 7" id="KW-0456">Lyase</keyword>
<protein>
    <recommendedName>
        <fullName evidence="7">Aconitate hydratase</fullName>
        <shortName evidence="7">Aconitase</shortName>
        <ecNumber evidence="7">4.2.1.3</ecNumber>
    </recommendedName>
</protein>
<dbReference type="NCBIfam" id="TIGR01341">
    <property type="entry name" value="aconitase_1"/>
    <property type="match status" value="1"/>
</dbReference>
<evidence type="ECO:0000256" key="1">
    <source>
        <dbReference type="ARBA" id="ARBA00001966"/>
    </source>
</evidence>
<dbReference type="Pfam" id="PF00694">
    <property type="entry name" value="Aconitase_C"/>
    <property type="match status" value="1"/>
</dbReference>
<dbReference type="NCBIfam" id="NF009520">
    <property type="entry name" value="PRK12881.1"/>
    <property type="match status" value="1"/>
</dbReference>
<dbReference type="EMBL" id="JAEKNQ010000033">
    <property type="protein sequence ID" value="MBJ7603132.1"/>
    <property type="molecule type" value="Genomic_DNA"/>
</dbReference>
<comment type="cofactor">
    <cofactor evidence="1">
        <name>[4Fe-4S] cluster</name>
        <dbReference type="ChEBI" id="CHEBI:49883"/>
    </cofactor>
</comment>
<dbReference type="InterPro" id="IPR015931">
    <property type="entry name" value="Acnase/IPM_dHydase_lsu_aba_1/3"/>
</dbReference>
<evidence type="ECO:0000313" key="10">
    <source>
        <dbReference type="EMBL" id="MBJ7603132.1"/>
    </source>
</evidence>
<dbReference type="PRINTS" id="PR00415">
    <property type="entry name" value="ACONITASE"/>
</dbReference>
<dbReference type="InterPro" id="IPR036008">
    <property type="entry name" value="Aconitase_4Fe-4S_dom"/>
</dbReference>
<name>A0A934K9S2_9BACT</name>
<dbReference type="PANTHER" id="PTHR11670">
    <property type="entry name" value="ACONITASE/IRON-RESPONSIVE ELEMENT FAMILY MEMBER"/>
    <property type="match status" value="1"/>
</dbReference>
<dbReference type="NCBIfam" id="NF006757">
    <property type="entry name" value="PRK09277.1"/>
    <property type="match status" value="1"/>
</dbReference>
<dbReference type="Gene3D" id="6.10.190.10">
    <property type="match status" value="1"/>
</dbReference>
<evidence type="ECO:0000256" key="7">
    <source>
        <dbReference type="RuleBase" id="RU361275"/>
    </source>
</evidence>
<evidence type="ECO:0000256" key="3">
    <source>
        <dbReference type="ARBA" id="ARBA00022723"/>
    </source>
</evidence>
<comment type="catalytic activity">
    <reaction evidence="7">
        <text>citrate = D-threo-isocitrate</text>
        <dbReference type="Rhea" id="RHEA:10336"/>
        <dbReference type="ChEBI" id="CHEBI:15562"/>
        <dbReference type="ChEBI" id="CHEBI:16947"/>
        <dbReference type="EC" id="4.2.1.3"/>
    </reaction>
</comment>
<dbReference type="GO" id="GO:0051539">
    <property type="term" value="F:4 iron, 4 sulfur cluster binding"/>
    <property type="evidence" value="ECO:0007669"/>
    <property type="project" value="UniProtKB-KW"/>
</dbReference>
<dbReference type="InterPro" id="IPR018136">
    <property type="entry name" value="Aconitase_4Fe-4S_BS"/>
</dbReference>
<keyword evidence="7" id="KW-0004">4Fe-4S</keyword>
<dbReference type="InterPro" id="IPR006249">
    <property type="entry name" value="Aconitase/IRP2"/>
</dbReference>
<keyword evidence="3" id="KW-0479">Metal-binding</keyword>
<evidence type="ECO:0000256" key="5">
    <source>
        <dbReference type="ARBA" id="ARBA00023014"/>
    </source>
</evidence>
<comment type="similarity">
    <text evidence="2 7">Belongs to the aconitase/IPM isomerase family.</text>
</comment>
<gene>
    <name evidence="10" type="primary">acnA</name>
    <name evidence="10" type="ORF">JF888_08100</name>
</gene>
<comment type="function">
    <text evidence="7">Catalyzes the isomerization of citrate to isocitrate via cis-aconitate.</text>
</comment>
<feature type="domain" description="Aconitase/3-isopropylmalate dehydratase large subunit alpha/beta/alpha" evidence="8">
    <location>
        <begin position="144"/>
        <end position="648"/>
    </location>
</feature>
<evidence type="ECO:0000259" key="8">
    <source>
        <dbReference type="Pfam" id="PF00330"/>
    </source>
</evidence>
<dbReference type="InterPro" id="IPR044137">
    <property type="entry name" value="AcnA_IRP_Swivel"/>
</dbReference>
<dbReference type="SUPFAM" id="SSF52016">
    <property type="entry name" value="LeuD/IlvD-like"/>
    <property type="match status" value="1"/>
</dbReference>
<dbReference type="InterPro" id="IPR015928">
    <property type="entry name" value="Aconitase/3IPM_dehydase_swvl"/>
</dbReference>
<dbReference type="InterPro" id="IPR000573">
    <property type="entry name" value="AconitaseA/IPMdHydase_ssu_swvl"/>
</dbReference>
<keyword evidence="5 7" id="KW-0411">Iron-sulfur</keyword>
<dbReference type="EC" id="4.2.1.3" evidence="7"/>
<dbReference type="PROSITE" id="PS00450">
    <property type="entry name" value="ACONITASE_1"/>
    <property type="match status" value="1"/>
</dbReference>
<dbReference type="SUPFAM" id="SSF53732">
    <property type="entry name" value="Aconitase iron-sulfur domain"/>
    <property type="match status" value="1"/>
</dbReference>
<evidence type="ECO:0000256" key="4">
    <source>
        <dbReference type="ARBA" id="ARBA00023004"/>
    </source>
</evidence>
<dbReference type="PROSITE" id="PS01244">
    <property type="entry name" value="ACONITASE_2"/>
    <property type="match status" value="1"/>
</dbReference>
<evidence type="ECO:0000256" key="6">
    <source>
        <dbReference type="ARBA" id="ARBA00023239"/>
    </source>
</evidence>
<accession>A0A934K9S2</accession>
<dbReference type="CDD" id="cd01580">
    <property type="entry name" value="AcnA_IRP_Swivel"/>
    <property type="match status" value="1"/>
</dbReference>
<reference evidence="10 11" key="1">
    <citation type="submission" date="2020-10" db="EMBL/GenBank/DDBJ databases">
        <title>Ca. Dormibacterota MAGs.</title>
        <authorList>
            <person name="Montgomery K."/>
        </authorList>
    </citation>
    <scope>NUCLEOTIDE SEQUENCE [LARGE SCALE GENOMIC DNA]</scope>
    <source>
        <strain evidence="10">SC8811_S16_3</strain>
    </source>
</reference>
<organism evidence="10 11">
    <name type="scientific">Candidatus Dormiibacter inghamiae</name>
    <dbReference type="NCBI Taxonomy" id="3127013"/>
    <lineage>
        <taxon>Bacteria</taxon>
        <taxon>Bacillati</taxon>
        <taxon>Candidatus Dormiibacterota</taxon>
        <taxon>Candidatus Dormibacteria</taxon>
        <taxon>Candidatus Dormibacterales</taxon>
        <taxon>Candidatus Dormibacteraceae</taxon>
        <taxon>Candidatus Dormiibacter</taxon>
    </lineage>
</organism>
<dbReference type="Pfam" id="PF00330">
    <property type="entry name" value="Aconitase"/>
    <property type="match status" value="1"/>
</dbReference>
<evidence type="ECO:0000259" key="9">
    <source>
        <dbReference type="Pfam" id="PF00694"/>
    </source>
</evidence>
<dbReference type="Gene3D" id="3.30.499.10">
    <property type="entry name" value="Aconitase, domain 3"/>
    <property type="match status" value="2"/>
</dbReference>
<evidence type="ECO:0000256" key="2">
    <source>
        <dbReference type="ARBA" id="ARBA00007185"/>
    </source>
</evidence>
<proteinExistence type="inferred from homology"/>
<keyword evidence="4 7" id="KW-0408">Iron</keyword>
<comment type="caution">
    <text evidence="10">The sequence shown here is derived from an EMBL/GenBank/DDBJ whole genome shotgun (WGS) entry which is preliminary data.</text>
</comment>
<dbReference type="Proteomes" id="UP000620075">
    <property type="component" value="Unassembled WGS sequence"/>
</dbReference>
<evidence type="ECO:0000313" key="11">
    <source>
        <dbReference type="Proteomes" id="UP000620075"/>
    </source>
</evidence>
<dbReference type="GO" id="GO:0003994">
    <property type="term" value="F:aconitate hydratase activity"/>
    <property type="evidence" value="ECO:0007669"/>
    <property type="project" value="UniProtKB-EC"/>
</dbReference>
<sequence length="983" mass="106224">MAIPSPGHGVTAGGDLQALHRCCACGRRLRPDRLLLPAHLGLRQPRSAWAGFGDRGLRVEEGPASPAWKYICTVDARRRLTGTDLDFVSLQAAGELGLGDLGRLPATVKVLLEMVLRQASSDQTGESNVRALANWPAEPPVGAELPYLPARVLLQDFTGVPAVVDLAAMRSAVKRAGGDVARVDPEIPCDLVIDHSVQVDMFGNAHSYTANIEREYERNFERYAVLRWAQQAFHGFSVVPPGMGICHQVNLEHLARVVQIRELAGRRLAIPDTLVGTDSHTTMVNGLGVLGWGVGGIEAEAAMLGQPMYLSQPVVVGVRFHNALRAGATATDLVLTLTEILRSHGVVNKFVEFCGDGLSSLTVADRATLSNMCPEYGATSALFPVDAQTLRYLETTGRGDVLALVERYTKEQGLFREDGQPIPQFSELLELDLAQVEPSLAGPKRPQDRVSLDTVWDSFCAAFHPADAAAAPAADDLERLAGEGGEQPVHGAAEGGLAIAERAATKLRNGTVVIAAITSCTNTSNPSVMLAAGLLAKNAVEAGLRVPSYVKTSLAPGSRVVTDYLKQAGLMQPLEQLGFFTVGYGCTTCIGNSGPLATPQIEAEVQDQDLSVVAVLSGNRNFEARIHPLVRASYLGSPPLVVAYALAGTIRKDLTEEPIGNSGKTGQPVYLRQIWPSSEAVETAMRESVKPEFFAKQYARIYDGDEHWQQMRAPVGEAYAWDAASTYVQEPPYFEDLRPELEPLRDIEDARALAVLGDSVTTDHISPAGSIPGSSPAGQYLQERDVAPREFNSYGSRRGNHEIMMRGTFGNIRLRNELAQGKEGYWTRHQPSGEVMTIFEAAERYRAEGVPLIVLAGKEYGSGSSRDWAAKGPKLLGVRAVIAESYERIHRSNLVGMGILPLQFSPGEGRQQLDLTGEETFTIRGLGEDLSPRQQLEVEARSATGESKGFRVLARLDNETDVQYLRHGGVLNMVVRQLLASDA</sequence>
<dbReference type="FunFam" id="3.20.19.10:FF:000001">
    <property type="entry name" value="Aconitate hydratase"/>
    <property type="match status" value="1"/>
</dbReference>
<dbReference type="Gene3D" id="3.20.19.10">
    <property type="entry name" value="Aconitase, domain 4"/>
    <property type="match status" value="1"/>
</dbReference>